<protein>
    <submittedName>
        <fullName evidence="1">DUF6882 domain-containing protein</fullName>
    </submittedName>
</protein>
<keyword evidence="2" id="KW-1185">Reference proteome</keyword>
<dbReference type="EMBL" id="JBEPAZ010000004">
    <property type="protein sequence ID" value="MER6427428.1"/>
    <property type="molecule type" value="Genomic_DNA"/>
</dbReference>
<dbReference type="RefSeq" id="WP_352062993.1">
    <property type="nucleotide sequence ID" value="NZ_JBEPAZ010000004.1"/>
</dbReference>
<organism evidence="1 2">
    <name type="scientific">Streptomyces sp. 900105245</name>
    <dbReference type="NCBI Taxonomy" id="3154379"/>
    <lineage>
        <taxon>Bacteria</taxon>
        <taxon>Bacillati</taxon>
        <taxon>Actinomycetota</taxon>
        <taxon>Actinomycetes</taxon>
        <taxon>Kitasatosporales</taxon>
        <taxon>Streptomycetaceae</taxon>
        <taxon>Streptomyces</taxon>
    </lineage>
</organism>
<accession>A0ABV1U117</accession>
<evidence type="ECO:0000313" key="1">
    <source>
        <dbReference type="EMBL" id="MER6427428.1"/>
    </source>
</evidence>
<dbReference type="Pfam" id="PF21813">
    <property type="entry name" value="DUF6882"/>
    <property type="match status" value="1"/>
</dbReference>
<name>A0ABV1U117_9ACTN</name>
<sequence length="229" mass="23824">MITEFSVAFLTEAERHAAWGAAQLEVLTGFLPEGPWSADLAACAYRQGELDLRVAVLGTYDMAERTWMWGWANPGLGGTEVAAAGVAVERYGQGHGIAELTAGTLDLSGFADPRRAAEMLAFTGMGITGAPGYIGVPAGGGTQVYFLPDDAQVPRAAPDPVTLPRILLTGAGLIGFSARHVVGGYFDHHGLPQRAEPGRITADLPGGSAAEAHFDALGRLAKVEVTALP</sequence>
<comment type="caution">
    <text evidence="1">The sequence shown here is derived from an EMBL/GenBank/DDBJ whole genome shotgun (WGS) entry which is preliminary data.</text>
</comment>
<evidence type="ECO:0000313" key="2">
    <source>
        <dbReference type="Proteomes" id="UP001470023"/>
    </source>
</evidence>
<proteinExistence type="predicted"/>
<dbReference type="InterPro" id="IPR049249">
    <property type="entry name" value="DUF6882"/>
</dbReference>
<dbReference type="Proteomes" id="UP001470023">
    <property type="component" value="Unassembled WGS sequence"/>
</dbReference>
<gene>
    <name evidence="1" type="ORF">ABT272_06725</name>
</gene>
<reference evidence="1 2" key="1">
    <citation type="submission" date="2024-06" db="EMBL/GenBank/DDBJ databases">
        <title>The Natural Products Discovery Center: Release of the First 8490 Sequenced Strains for Exploring Actinobacteria Biosynthetic Diversity.</title>
        <authorList>
            <person name="Kalkreuter E."/>
            <person name="Kautsar S.A."/>
            <person name="Yang D."/>
            <person name="Bader C.D."/>
            <person name="Teijaro C.N."/>
            <person name="Fluegel L."/>
            <person name="Davis C.M."/>
            <person name="Simpson J.R."/>
            <person name="Lauterbach L."/>
            <person name="Steele A.D."/>
            <person name="Gui C."/>
            <person name="Meng S."/>
            <person name="Li G."/>
            <person name="Viehrig K."/>
            <person name="Ye F."/>
            <person name="Su P."/>
            <person name="Kiefer A.F."/>
            <person name="Nichols A."/>
            <person name="Cepeda A.J."/>
            <person name="Yan W."/>
            <person name="Fan B."/>
            <person name="Jiang Y."/>
            <person name="Adhikari A."/>
            <person name="Zheng C.-J."/>
            <person name="Schuster L."/>
            <person name="Cowan T.M."/>
            <person name="Smanski M.J."/>
            <person name="Chevrette M.G."/>
            <person name="De Carvalho L.P.S."/>
            <person name="Shen B."/>
        </authorList>
    </citation>
    <scope>NUCLEOTIDE SEQUENCE [LARGE SCALE GENOMIC DNA]</scope>
    <source>
        <strain evidence="1 2">NPDC001166</strain>
    </source>
</reference>